<dbReference type="STRING" id="1220924.W2S6Z4"/>
<protein>
    <recommendedName>
        <fullName evidence="3">Fe2OG dioxygenase domain-containing protein</fullName>
    </recommendedName>
</protein>
<sequence length="460" mass="51770">MAPLTASTTSWRQWLQMSGTSQKRKNDNAEEVFDPKVHLAYTPPTTKLTFEDLRLPRSPTSTEVAATVPFPLLSPRGIRAYRRALFASEVVEKCSASPFPGTLTLRNASAHSRFIRDFWNHPETLRAVSDAAGVPLSIVMPTEIAHTNIQASGTNVANMMEALEVEPSNEKIPLTDEERAYDPLKASSIIPWHYDSYPYVCVVMLSDTDGMVGGQTFIERGDGMAQEVKGPSLGYGVILQGGEVKHLAARALGVKERISTITSFTADVPGVYDSSYITNLRCYTEPNVLYKQWTQFRLQKMQTEICMMQAQISKADGPLDVEKVHRFVECQTEYLKRTAHQLIQREQVDESLAKYGRRNIHEASNIFHKATALDDFTQLAMMVTREKWLPHSSLWADLAESRLKIGAKKYLPSQQTGQLRWKGTREYTMGDELSRQGLPELLLSWMDAAGLYDKVSQDRQ</sequence>
<accession>W2S6Z4</accession>
<dbReference type="InParanoid" id="W2S6Z4"/>
<dbReference type="PANTHER" id="PTHR41677">
    <property type="entry name" value="YALI0B19030P"/>
    <property type="match status" value="1"/>
</dbReference>
<reference evidence="1 2" key="1">
    <citation type="submission" date="2013-03" db="EMBL/GenBank/DDBJ databases">
        <title>The Genome Sequence of Phialophora europaea CBS 101466.</title>
        <authorList>
            <consortium name="The Broad Institute Genomics Platform"/>
            <person name="Cuomo C."/>
            <person name="de Hoog S."/>
            <person name="Gorbushina A."/>
            <person name="Walker B."/>
            <person name="Young S.K."/>
            <person name="Zeng Q."/>
            <person name="Gargeya S."/>
            <person name="Fitzgerald M."/>
            <person name="Haas B."/>
            <person name="Abouelleil A."/>
            <person name="Allen A.W."/>
            <person name="Alvarado L."/>
            <person name="Arachchi H.M."/>
            <person name="Berlin A.M."/>
            <person name="Chapman S.B."/>
            <person name="Gainer-Dewar J."/>
            <person name="Goldberg J."/>
            <person name="Griggs A."/>
            <person name="Gujja S."/>
            <person name="Hansen M."/>
            <person name="Howarth C."/>
            <person name="Imamovic A."/>
            <person name="Ireland A."/>
            <person name="Larimer J."/>
            <person name="McCowan C."/>
            <person name="Murphy C."/>
            <person name="Pearson M."/>
            <person name="Poon T.W."/>
            <person name="Priest M."/>
            <person name="Roberts A."/>
            <person name="Saif S."/>
            <person name="Shea T."/>
            <person name="Sisk P."/>
            <person name="Sykes S."/>
            <person name="Wortman J."/>
            <person name="Nusbaum C."/>
            <person name="Birren B."/>
        </authorList>
    </citation>
    <scope>NUCLEOTIDE SEQUENCE [LARGE SCALE GENOMIC DNA]</scope>
    <source>
        <strain evidence="1 2">CBS 101466</strain>
    </source>
</reference>
<organism evidence="1 2">
    <name type="scientific">Cyphellophora europaea (strain CBS 101466)</name>
    <name type="common">Phialophora europaea</name>
    <dbReference type="NCBI Taxonomy" id="1220924"/>
    <lineage>
        <taxon>Eukaryota</taxon>
        <taxon>Fungi</taxon>
        <taxon>Dikarya</taxon>
        <taxon>Ascomycota</taxon>
        <taxon>Pezizomycotina</taxon>
        <taxon>Eurotiomycetes</taxon>
        <taxon>Chaetothyriomycetidae</taxon>
        <taxon>Chaetothyriales</taxon>
        <taxon>Cyphellophoraceae</taxon>
        <taxon>Cyphellophora</taxon>
    </lineage>
</organism>
<evidence type="ECO:0000313" key="2">
    <source>
        <dbReference type="Proteomes" id="UP000030752"/>
    </source>
</evidence>
<keyword evidence="2" id="KW-1185">Reference proteome</keyword>
<gene>
    <name evidence="1" type="ORF">HMPREF1541_10146</name>
</gene>
<dbReference type="RefSeq" id="XP_008713039.1">
    <property type="nucleotide sequence ID" value="XM_008714817.1"/>
</dbReference>
<dbReference type="HOGENOM" id="CLU_045155_1_1_1"/>
<dbReference type="EMBL" id="KB822714">
    <property type="protein sequence ID" value="ETN44476.1"/>
    <property type="molecule type" value="Genomic_DNA"/>
</dbReference>
<dbReference type="PANTHER" id="PTHR41677:SF1">
    <property type="entry name" value="FE2OG DIOXYGENASE DOMAIN-CONTAINING PROTEIN"/>
    <property type="match status" value="1"/>
</dbReference>
<dbReference type="AlphaFoldDB" id="W2S6Z4"/>
<dbReference type="eggNOG" id="ENOG502QSJX">
    <property type="taxonomic scope" value="Eukaryota"/>
</dbReference>
<dbReference type="VEuPathDB" id="FungiDB:HMPREF1541_10146"/>
<evidence type="ECO:0000313" key="1">
    <source>
        <dbReference type="EMBL" id="ETN44476.1"/>
    </source>
</evidence>
<name>W2S6Z4_CYPE1</name>
<dbReference type="OrthoDB" id="10256055at2759"/>
<evidence type="ECO:0008006" key="3">
    <source>
        <dbReference type="Google" id="ProtNLM"/>
    </source>
</evidence>
<proteinExistence type="predicted"/>
<dbReference type="GeneID" id="19977485"/>
<dbReference type="Proteomes" id="UP000030752">
    <property type="component" value="Unassembled WGS sequence"/>
</dbReference>